<dbReference type="InterPro" id="IPR003848">
    <property type="entry name" value="DUF218"/>
</dbReference>
<gene>
    <name evidence="4" type="ORF">A6E04_12430</name>
</gene>
<dbReference type="GO" id="GO:0005886">
    <property type="term" value="C:plasma membrane"/>
    <property type="evidence" value="ECO:0007669"/>
    <property type="project" value="TreeGrafter"/>
</dbReference>
<keyword evidence="1" id="KW-0802">TPR repeat</keyword>
<comment type="caution">
    <text evidence="4">The sequence shown here is derived from an EMBL/GenBank/DDBJ whole genome shotgun (WGS) entry which is preliminary data.</text>
</comment>
<evidence type="ECO:0000313" key="5">
    <source>
        <dbReference type="Proteomes" id="UP000093523"/>
    </source>
</evidence>
<protein>
    <submittedName>
        <fullName evidence="4">Transporter</fullName>
    </submittedName>
</protein>
<dbReference type="CDD" id="cd06259">
    <property type="entry name" value="YdcF-like"/>
    <property type="match status" value="1"/>
</dbReference>
<dbReference type="EMBL" id="MAJU01000009">
    <property type="protein sequence ID" value="OCH21343.1"/>
    <property type="molecule type" value="Genomic_DNA"/>
</dbReference>
<dbReference type="Gene3D" id="1.25.40.10">
    <property type="entry name" value="Tetratricopeptide repeat domain"/>
    <property type="match status" value="1"/>
</dbReference>
<accession>A0A1B9NZB2</accession>
<organism evidence="4 5">
    <name type="scientific">Aliivibrio logei</name>
    <name type="common">Vibrio logei</name>
    <dbReference type="NCBI Taxonomy" id="688"/>
    <lineage>
        <taxon>Bacteria</taxon>
        <taxon>Pseudomonadati</taxon>
        <taxon>Pseudomonadota</taxon>
        <taxon>Gammaproteobacteria</taxon>
        <taxon>Vibrionales</taxon>
        <taxon>Vibrionaceae</taxon>
        <taxon>Aliivibrio</taxon>
    </lineage>
</organism>
<dbReference type="PANTHER" id="PTHR30336">
    <property type="entry name" value="INNER MEMBRANE PROTEIN, PROBABLE PERMEASE"/>
    <property type="match status" value="1"/>
</dbReference>
<evidence type="ECO:0000313" key="4">
    <source>
        <dbReference type="EMBL" id="OCH21343.1"/>
    </source>
</evidence>
<dbReference type="InterPro" id="IPR014729">
    <property type="entry name" value="Rossmann-like_a/b/a_fold"/>
</dbReference>
<dbReference type="PROSITE" id="PS50005">
    <property type="entry name" value="TPR"/>
    <property type="match status" value="1"/>
</dbReference>
<sequence length="364" mass="40562">MKRTLLTLSLAVIFSGSLYSANVDAALDTVQPQADYTEMTSQRQVVDQLLNDAYQVFKNPSRISHAGFTAKMPSNMEMITNRLLEAYQLEPYRTDLLFSAANAQIYNSNVDRAIELFTQILTVAPDDVDAHSYLVIWQNFKGNKSEVGRHLNALESLNPGRVADLKKIMSTVDRIVATPLSNTIKKQAKGNNAIITLGYALNPDGSMNPILIDRLNATLDMAKKNPDAYIVVTGGVPKNHKTEGKLMADWLVKNGIDSSRIIEDNYARSTVENALYGSYALARHKIDHATIISSASHVRRGQTLFEVASWHTGPKGITFDTYSANDKPLEELKVPTDGELLGIYRDALRVYGMWSYRSYPLEQR</sequence>
<dbReference type="RefSeq" id="WP_065611180.1">
    <property type="nucleotide sequence ID" value="NZ_CAWMPN010000009.1"/>
</dbReference>
<evidence type="ECO:0000256" key="1">
    <source>
        <dbReference type="PROSITE-ProRule" id="PRU00339"/>
    </source>
</evidence>
<dbReference type="PANTHER" id="PTHR30336:SF4">
    <property type="entry name" value="ENVELOPE BIOGENESIS FACTOR ELYC"/>
    <property type="match status" value="1"/>
</dbReference>
<dbReference type="InterPro" id="IPR011990">
    <property type="entry name" value="TPR-like_helical_dom_sf"/>
</dbReference>
<feature type="domain" description="DUF218" evidence="3">
    <location>
        <begin position="193"/>
        <end position="312"/>
    </location>
</feature>
<dbReference type="STRING" id="688.A6E04_12430"/>
<feature type="repeat" description="TPR" evidence="1">
    <location>
        <begin position="94"/>
        <end position="127"/>
    </location>
</feature>
<dbReference type="Pfam" id="PF02698">
    <property type="entry name" value="DUF218"/>
    <property type="match status" value="1"/>
</dbReference>
<dbReference type="AlphaFoldDB" id="A0A1B9NZB2"/>
<dbReference type="GO" id="GO:0000270">
    <property type="term" value="P:peptidoglycan metabolic process"/>
    <property type="evidence" value="ECO:0007669"/>
    <property type="project" value="TreeGrafter"/>
</dbReference>
<dbReference type="SUPFAM" id="SSF48452">
    <property type="entry name" value="TPR-like"/>
    <property type="match status" value="1"/>
</dbReference>
<evidence type="ECO:0000259" key="3">
    <source>
        <dbReference type="Pfam" id="PF02698"/>
    </source>
</evidence>
<feature type="signal peptide" evidence="2">
    <location>
        <begin position="1"/>
        <end position="25"/>
    </location>
</feature>
<keyword evidence="2" id="KW-0732">Signal</keyword>
<feature type="chain" id="PRO_5008632426" evidence="2">
    <location>
        <begin position="26"/>
        <end position="364"/>
    </location>
</feature>
<dbReference type="Proteomes" id="UP000093523">
    <property type="component" value="Unassembled WGS sequence"/>
</dbReference>
<dbReference type="InterPro" id="IPR051599">
    <property type="entry name" value="Cell_Envelope_Assoc"/>
</dbReference>
<dbReference type="Gene3D" id="3.40.50.620">
    <property type="entry name" value="HUPs"/>
    <property type="match status" value="1"/>
</dbReference>
<evidence type="ECO:0000256" key="2">
    <source>
        <dbReference type="SAM" id="SignalP"/>
    </source>
</evidence>
<name>A0A1B9NZB2_ALILO</name>
<dbReference type="InterPro" id="IPR019734">
    <property type="entry name" value="TPR_rpt"/>
</dbReference>
<reference evidence="4 5" key="1">
    <citation type="submission" date="2016-06" db="EMBL/GenBank/DDBJ databases">
        <authorList>
            <person name="Kjaerup R.B."/>
            <person name="Dalgaard T.S."/>
            <person name="Juul-Madsen H.R."/>
        </authorList>
    </citation>
    <scope>NUCLEOTIDE SEQUENCE [LARGE SCALE GENOMIC DNA]</scope>
    <source>
        <strain evidence="4 5">1S159</strain>
    </source>
</reference>
<dbReference type="OrthoDB" id="3289889at2"/>
<dbReference type="GO" id="GO:0043164">
    <property type="term" value="P:Gram-negative-bacterium-type cell wall biogenesis"/>
    <property type="evidence" value="ECO:0007669"/>
    <property type="project" value="TreeGrafter"/>
</dbReference>
<proteinExistence type="predicted"/>